<gene>
    <name evidence="2" type="ORF">RINTU1_09050</name>
</gene>
<dbReference type="GO" id="GO:0009244">
    <property type="term" value="P:lipopolysaccharide core region biosynthetic process"/>
    <property type="evidence" value="ECO:0007669"/>
    <property type="project" value="TreeGrafter"/>
</dbReference>
<keyword evidence="2" id="KW-0808">Transferase</keyword>
<dbReference type="AlphaFoldDB" id="A0A6L2ZM38"/>
<dbReference type="SUPFAM" id="SSF53649">
    <property type="entry name" value="Alkaline phosphatase-like"/>
    <property type="match status" value="1"/>
</dbReference>
<name>A0A6L2ZM38_9ENTR</name>
<reference evidence="2 3" key="1">
    <citation type="submission" date="2020-06" db="EMBL/GenBank/DDBJ databases">
        <title>The genome sequence of Candidatus Regiella insecticola strain Tut.</title>
        <authorList>
            <person name="Nikoh N."/>
            <person name="Tsuchida T."/>
            <person name="Koga R."/>
            <person name="Oshima K."/>
            <person name="Hattori M."/>
            <person name="Fukatsu T."/>
        </authorList>
    </citation>
    <scope>NUCLEOTIDE SEQUENCE [LARGE SCALE GENOMIC DNA]</scope>
    <source>
        <strain evidence="2 3">Tut</strain>
    </source>
</reference>
<dbReference type="Proteomes" id="UP000504714">
    <property type="component" value="Unassembled WGS sequence"/>
</dbReference>
<dbReference type="GO" id="GO:0016776">
    <property type="term" value="F:phosphotransferase activity, phosphate group as acceptor"/>
    <property type="evidence" value="ECO:0007669"/>
    <property type="project" value="TreeGrafter"/>
</dbReference>
<evidence type="ECO:0000313" key="3">
    <source>
        <dbReference type="Proteomes" id="UP000504714"/>
    </source>
</evidence>
<sequence length="302" mass="34996">MSIFGYKRKTTPYAEEDKSTIIYKNNTTNGINTQPNVRTLLTGDVPSDKKEINQNLFQVTRMANFHTYVVDNNTFKSKDPLYIIKSQSDLYINMNGVGQDSHGNTKKIKFDEFALKKIEQLINSKKQGNNIYLLHLMGSHPLQNDKYPEEFNKFRSYYDNSILYSDYIIHKSKNTLFLANEKKSAIVIYIADHGVGLPHLPNGEVADNEFKSFGANDRNITNFHPPLLIWVNNTFIKNNYKEYKNLIKNTTSPINQRFLLYSISQLIGVESINKIQTKNFSIFSEESNFEPLLYTNEKKQMK</sequence>
<proteinExistence type="predicted"/>
<evidence type="ECO:0000259" key="1">
    <source>
        <dbReference type="Pfam" id="PF00884"/>
    </source>
</evidence>
<dbReference type="PANTHER" id="PTHR30443:SF2">
    <property type="entry name" value="PHOSPHOETHANOLAMINE TRANSFERASE EPTC"/>
    <property type="match status" value="1"/>
</dbReference>
<dbReference type="InterPro" id="IPR017850">
    <property type="entry name" value="Alkaline_phosphatase_core_sf"/>
</dbReference>
<dbReference type="EMBL" id="BLXO01000001">
    <property type="protein sequence ID" value="GFN45652.1"/>
    <property type="molecule type" value="Genomic_DNA"/>
</dbReference>
<dbReference type="InterPro" id="IPR000917">
    <property type="entry name" value="Sulfatase_N"/>
</dbReference>
<feature type="domain" description="Sulfatase N-terminal" evidence="1">
    <location>
        <begin position="1"/>
        <end position="268"/>
    </location>
</feature>
<dbReference type="Gene3D" id="3.40.720.10">
    <property type="entry name" value="Alkaline Phosphatase, subunit A"/>
    <property type="match status" value="1"/>
</dbReference>
<accession>A0A6L2ZM38</accession>
<dbReference type="PANTHER" id="PTHR30443">
    <property type="entry name" value="INNER MEMBRANE PROTEIN"/>
    <property type="match status" value="1"/>
</dbReference>
<comment type="caution">
    <text evidence="2">The sequence shown here is derived from an EMBL/GenBank/DDBJ whole genome shotgun (WGS) entry which is preliminary data.</text>
</comment>
<evidence type="ECO:0000313" key="2">
    <source>
        <dbReference type="EMBL" id="GFN45652.1"/>
    </source>
</evidence>
<dbReference type="InterPro" id="IPR040423">
    <property type="entry name" value="PEA_transferase"/>
</dbReference>
<organism evidence="2 3">
    <name type="scientific">Candidatus Regiella insecticola</name>
    <dbReference type="NCBI Taxonomy" id="138073"/>
    <lineage>
        <taxon>Bacteria</taxon>
        <taxon>Pseudomonadati</taxon>
        <taxon>Pseudomonadota</taxon>
        <taxon>Gammaproteobacteria</taxon>
        <taxon>Enterobacterales</taxon>
        <taxon>Enterobacteriaceae</taxon>
        <taxon>aphid secondary symbionts</taxon>
        <taxon>Candidatus Regiella</taxon>
    </lineage>
</organism>
<dbReference type="GO" id="GO:0005886">
    <property type="term" value="C:plasma membrane"/>
    <property type="evidence" value="ECO:0007669"/>
    <property type="project" value="UniProtKB-SubCell"/>
</dbReference>
<protein>
    <submittedName>
        <fullName evidence="2">Phosphoethanolamine transferase specific for the outer Kdo residue of lipopolysaccharide</fullName>
    </submittedName>
</protein>
<dbReference type="Pfam" id="PF00884">
    <property type="entry name" value="Sulfatase"/>
    <property type="match status" value="1"/>
</dbReference>